<dbReference type="Gene3D" id="3.40.190.10">
    <property type="entry name" value="Periplasmic binding protein-like II"/>
    <property type="match status" value="2"/>
</dbReference>
<evidence type="ECO:0000313" key="2">
    <source>
        <dbReference type="EMBL" id="QNM14972.1"/>
    </source>
</evidence>
<dbReference type="KEGG" id="fho:H9Q81_08490"/>
<proteinExistence type="predicted"/>
<dbReference type="GO" id="GO:0030288">
    <property type="term" value="C:outer membrane-bounded periplasmic space"/>
    <property type="evidence" value="ECO:0007669"/>
    <property type="project" value="TreeGrafter"/>
</dbReference>
<dbReference type="AlphaFoldDB" id="A0A7G9GVZ0"/>
<dbReference type="Proteomes" id="UP000515913">
    <property type="component" value="Chromosome"/>
</dbReference>
<name>A0A7G9GVZ0_9FUSO</name>
<dbReference type="EMBL" id="CP060637">
    <property type="protein sequence ID" value="QNM14972.1"/>
    <property type="molecule type" value="Genomic_DNA"/>
</dbReference>
<keyword evidence="1" id="KW-0732">Signal</keyword>
<protein>
    <submittedName>
        <fullName evidence="2">Extracellular solute-binding protein</fullName>
    </submittedName>
</protein>
<gene>
    <name evidence="2" type="ORF">H9Q81_08490</name>
</gene>
<dbReference type="GO" id="GO:0030975">
    <property type="term" value="F:thiamine binding"/>
    <property type="evidence" value="ECO:0007669"/>
    <property type="project" value="TreeGrafter"/>
</dbReference>
<dbReference type="RefSeq" id="WP_187422791.1">
    <property type="nucleotide sequence ID" value="NZ_CP060637.1"/>
</dbReference>
<keyword evidence="3" id="KW-1185">Reference proteome</keyword>
<dbReference type="PROSITE" id="PS51257">
    <property type="entry name" value="PROKAR_LIPOPROTEIN"/>
    <property type="match status" value="1"/>
</dbReference>
<dbReference type="SUPFAM" id="SSF53850">
    <property type="entry name" value="Periplasmic binding protein-like II"/>
    <property type="match status" value="1"/>
</dbReference>
<dbReference type="Pfam" id="PF13343">
    <property type="entry name" value="SBP_bac_6"/>
    <property type="match status" value="1"/>
</dbReference>
<dbReference type="PANTHER" id="PTHR30006:SF2">
    <property type="entry name" value="ABC TRANSPORTER SUBSTRATE-BINDING PROTEIN"/>
    <property type="match status" value="1"/>
</dbReference>
<evidence type="ECO:0000256" key="1">
    <source>
        <dbReference type="ARBA" id="ARBA00022729"/>
    </source>
</evidence>
<sequence length="362" mass="40339">MKKILLTGLMATLLFVGCGSEKEKTQIIPEKISSMTVNEIFDVAKKEGRVDSVGMPDTWANWKGTWEDLKTKYGIEHTDTDMSSAQEIAKFENEKENASADIGDIGVGFTPVAVEKDVLLPYKTSYWNEVPDWAKDKDGKWILGYTGTIAFIVDKTQVPEKDIPRTWEDLRHGTYMVNPGEVGIAAQANSGILAAAMALGGNENDLHPAIDLYADIAKQGRLGLLDAGIQNLEKGEIQVGILWDFNALNYRDTIDKNRFEVIIPQDGSLISGYSTIINKYAKHPFAAMATREYILSDAGQINLAKGYAKPIRNVELPKEVKNKLLPDSYYKNVKPVEDHEAWNKTSEKLAQLWQESVLINIQ</sequence>
<dbReference type="GO" id="GO:0015888">
    <property type="term" value="P:thiamine transport"/>
    <property type="evidence" value="ECO:0007669"/>
    <property type="project" value="TreeGrafter"/>
</dbReference>
<dbReference type="PANTHER" id="PTHR30006">
    <property type="entry name" value="THIAMINE-BINDING PERIPLASMIC PROTEIN-RELATED"/>
    <property type="match status" value="1"/>
</dbReference>
<organism evidence="2 3">
    <name type="scientific">Fusobacterium hominis</name>
    <dbReference type="NCBI Taxonomy" id="2764326"/>
    <lineage>
        <taxon>Bacteria</taxon>
        <taxon>Fusobacteriati</taxon>
        <taxon>Fusobacteriota</taxon>
        <taxon>Fusobacteriia</taxon>
        <taxon>Fusobacteriales</taxon>
        <taxon>Fusobacteriaceae</taxon>
        <taxon>Fusobacterium</taxon>
    </lineage>
</organism>
<reference evidence="2 3" key="1">
    <citation type="submission" date="2020-08" db="EMBL/GenBank/DDBJ databases">
        <authorList>
            <person name="Liu C."/>
            <person name="Sun Q."/>
        </authorList>
    </citation>
    <scope>NUCLEOTIDE SEQUENCE [LARGE SCALE GENOMIC DNA]</scope>
    <source>
        <strain evidence="2 3">NSJ-57</strain>
    </source>
</reference>
<evidence type="ECO:0000313" key="3">
    <source>
        <dbReference type="Proteomes" id="UP000515913"/>
    </source>
</evidence>
<dbReference type="GO" id="GO:0030976">
    <property type="term" value="F:thiamine pyrophosphate binding"/>
    <property type="evidence" value="ECO:0007669"/>
    <property type="project" value="TreeGrafter"/>
</dbReference>
<accession>A0A7G9GVZ0</accession>